<evidence type="ECO:0000259" key="6">
    <source>
        <dbReference type="Pfam" id="PF12253"/>
    </source>
</evidence>
<evidence type="ECO:0000313" key="7">
    <source>
        <dbReference type="EMBL" id="CRL05064.1"/>
    </source>
</evidence>
<feature type="compositionally biased region" description="Polar residues" evidence="5">
    <location>
        <begin position="292"/>
        <end position="301"/>
    </location>
</feature>
<dbReference type="GO" id="GO:0005634">
    <property type="term" value="C:nucleus"/>
    <property type="evidence" value="ECO:0007669"/>
    <property type="project" value="UniProtKB-SubCell"/>
</dbReference>
<dbReference type="EMBL" id="CVRI01000064">
    <property type="protein sequence ID" value="CRL05064.1"/>
    <property type="molecule type" value="Genomic_DNA"/>
</dbReference>
<evidence type="ECO:0000256" key="3">
    <source>
        <dbReference type="ARBA" id="ARBA00023204"/>
    </source>
</evidence>
<name>A0A1J1IY94_9DIPT</name>
<dbReference type="STRING" id="568069.A0A1J1IY94"/>
<feature type="domain" description="Chromatin assembly factor 1 subunit A dimerization" evidence="6">
    <location>
        <begin position="573"/>
        <end position="643"/>
    </location>
</feature>
<feature type="compositionally biased region" description="Acidic residues" evidence="5">
    <location>
        <begin position="615"/>
        <end position="624"/>
    </location>
</feature>
<reference evidence="7 8" key="1">
    <citation type="submission" date="2015-04" db="EMBL/GenBank/DDBJ databases">
        <authorList>
            <person name="Syromyatnikov M.Y."/>
            <person name="Popov V.N."/>
        </authorList>
    </citation>
    <scope>NUCLEOTIDE SEQUENCE [LARGE SCALE GENOMIC DNA]</scope>
</reference>
<comment type="subcellular location">
    <subcellularLocation>
        <location evidence="1">Nucleus</location>
    </subcellularLocation>
</comment>
<keyword evidence="2" id="KW-0227">DNA damage</keyword>
<dbReference type="OrthoDB" id="79480at2759"/>
<gene>
    <name evidence="7" type="ORF">CLUMA_CG017973</name>
</gene>
<keyword evidence="4" id="KW-0539">Nucleus</keyword>
<dbReference type="Pfam" id="PF12253">
    <property type="entry name" value="CAF1A_dimeriz"/>
    <property type="match status" value="1"/>
</dbReference>
<proteinExistence type="predicted"/>
<sequence length="971" mass="113706">MSELSKKKMKQLRLPFEKLSATPQSDINSSPKLVVPSRKRKISTSQDNNEIIKLKIDEAIESKENFATEVKECLEESMDIIECSDDDDKELCETNPIQSNSPKDAPLHIILPSCSKYKKKIISEKHSKKSAEDDEDDDSVVYLDEELILSNWKKINHHKTRKSNEMKISVSDTENHNNDVISDGKLEYDHQDVPKITEEDKSMSENEMEVASEEQKDSGVKFNSEIINESKSFDQEEKKSFHTVPSSVLQAETLDPETIHDEIVDILSDNSDSLEYNKSSTEIGNDGKLVKTKSNTINLTPKQIARRQEQEARRLEKEAQRQKERELKEQQRLKEKEQREEAKRREKEEKEEARKKEKEERDRKRQAEQDKKDEEKRLKEEERKRIADQREEEKRQKEEERKRQNEMREEEKQKREEVQKKKEIEEQNRKKRAAEAFSKFFVLKKKSDSVNADDENALKDEKNVENGETLTVSKGNFMPFQVRERMKVAPCVRRQMDKKQLSELDKLLNSHQSVNELYLKTLKSGDHKPLRSSKTWPLIDKEEDDVLLIDELEGAGEDISINEVKMTMKYRSKYLRFAENRRPAYYGTWRKKSSNVSARRPFGKDTFFDYEIDSDEEWEEEEPGESIHGSESEKDKEEKEEEDDYEVDNDFFVPHGHLSDEEVDDGEIDNHPETQKAKLKILQQEFAAEMKKKTEKIKPRLIGCIWMNGDEDEHGCSRKGQDSEKKYHCSDIIWRILKAREMMTSEEGVKLEADLEPEIIEQDEEEVQKPLAPQKSQMSVKFTESSVKELIKLIHGNNNNKIFLIREFQAYRLKNYHKNADFQEYSMKTVEEKMMNIADYKTCPIEGAMFGKKCWLVKNEVLKEYFGDESPALPNDWSYILEKKSTKRKQKTQQQAEVVKESSPPKLETQKGKETSETSQPIIKKRVQLLMSVPRGQAFPSSVKNALMTQFINTKDESTDKNVEKLEEKNE</sequence>
<accession>A0A1J1IY94</accession>
<dbReference type="PANTHER" id="PTHR15272:SF0">
    <property type="entry name" value="CHROMATIN ASSEMBLY FACTOR 1 SUBUNIT A"/>
    <property type="match status" value="1"/>
</dbReference>
<feature type="compositionally biased region" description="Polar residues" evidence="5">
    <location>
        <begin position="269"/>
        <end position="283"/>
    </location>
</feature>
<feature type="region of interest" description="Disordered" evidence="5">
    <location>
        <begin position="886"/>
        <end position="921"/>
    </location>
</feature>
<feature type="compositionally biased region" description="Basic and acidic residues" evidence="5">
    <location>
        <begin position="306"/>
        <end position="428"/>
    </location>
</feature>
<evidence type="ECO:0000256" key="1">
    <source>
        <dbReference type="ARBA" id="ARBA00004123"/>
    </source>
</evidence>
<dbReference type="AlphaFoldDB" id="A0A1J1IY94"/>
<protein>
    <submittedName>
        <fullName evidence="7">CLUMA_CG017973, isoform A</fullName>
    </submittedName>
</protein>
<organism evidence="7 8">
    <name type="scientific">Clunio marinus</name>
    <dbReference type="NCBI Taxonomy" id="568069"/>
    <lineage>
        <taxon>Eukaryota</taxon>
        <taxon>Metazoa</taxon>
        <taxon>Ecdysozoa</taxon>
        <taxon>Arthropoda</taxon>
        <taxon>Hexapoda</taxon>
        <taxon>Insecta</taxon>
        <taxon>Pterygota</taxon>
        <taxon>Neoptera</taxon>
        <taxon>Endopterygota</taxon>
        <taxon>Diptera</taxon>
        <taxon>Nematocera</taxon>
        <taxon>Chironomoidea</taxon>
        <taxon>Chironomidae</taxon>
        <taxon>Clunio</taxon>
    </lineage>
</organism>
<dbReference type="GO" id="GO:0006334">
    <property type="term" value="P:nucleosome assembly"/>
    <property type="evidence" value="ECO:0007669"/>
    <property type="project" value="TreeGrafter"/>
</dbReference>
<evidence type="ECO:0000256" key="5">
    <source>
        <dbReference type="SAM" id="MobiDB-lite"/>
    </source>
</evidence>
<evidence type="ECO:0000256" key="4">
    <source>
        <dbReference type="ARBA" id="ARBA00023242"/>
    </source>
</evidence>
<evidence type="ECO:0000313" key="8">
    <source>
        <dbReference type="Proteomes" id="UP000183832"/>
    </source>
</evidence>
<dbReference type="GO" id="GO:0033186">
    <property type="term" value="C:CAF-1 complex"/>
    <property type="evidence" value="ECO:0007669"/>
    <property type="project" value="TreeGrafter"/>
</dbReference>
<keyword evidence="8" id="KW-1185">Reference proteome</keyword>
<dbReference type="GO" id="GO:0006281">
    <property type="term" value="P:DNA repair"/>
    <property type="evidence" value="ECO:0007669"/>
    <property type="project" value="UniProtKB-KW"/>
</dbReference>
<dbReference type="InterPro" id="IPR022043">
    <property type="entry name" value="CAF1A_DD"/>
</dbReference>
<feature type="region of interest" description="Disordered" evidence="5">
    <location>
        <begin position="269"/>
        <end position="430"/>
    </location>
</feature>
<evidence type="ECO:0000256" key="2">
    <source>
        <dbReference type="ARBA" id="ARBA00022763"/>
    </source>
</evidence>
<keyword evidence="3" id="KW-0234">DNA repair</keyword>
<feature type="compositionally biased region" description="Basic and acidic residues" evidence="5">
    <location>
        <begin position="628"/>
        <end position="637"/>
    </location>
</feature>
<feature type="region of interest" description="Disordered" evidence="5">
    <location>
        <begin position="615"/>
        <end position="645"/>
    </location>
</feature>
<dbReference type="Proteomes" id="UP000183832">
    <property type="component" value="Unassembled WGS sequence"/>
</dbReference>
<dbReference type="PANTHER" id="PTHR15272">
    <property type="entry name" value="CHROMATIN ASSEMBLY FACTOR 1 SUBUNIT A CAF-1 SUBUNIT A"/>
    <property type="match status" value="1"/>
</dbReference>